<dbReference type="SUPFAM" id="SSF48295">
    <property type="entry name" value="TrpR-like"/>
    <property type="match status" value="1"/>
</dbReference>
<dbReference type="PANTHER" id="PTHR37936">
    <property type="entry name" value="TRANSPOSASE INSC FOR INSERTION ELEMENT IS2A-RELATED"/>
    <property type="match status" value="1"/>
</dbReference>
<gene>
    <name evidence="1" type="ORF">HNQ71_007141</name>
</gene>
<dbReference type="InterPro" id="IPR010921">
    <property type="entry name" value="Trp_repressor/repl_initiator"/>
</dbReference>
<proteinExistence type="predicted"/>
<dbReference type="GO" id="GO:0006313">
    <property type="term" value="P:DNA transposition"/>
    <property type="evidence" value="ECO:0007669"/>
    <property type="project" value="InterPro"/>
</dbReference>
<protein>
    <submittedName>
        <fullName evidence="1">Transposase</fullName>
    </submittedName>
</protein>
<dbReference type="EMBL" id="JACHEF010000030">
    <property type="protein sequence ID" value="MBB6414431.1"/>
    <property type="molecule type" value="Genomic_DNA"/>
</dbReference>
<dbReference type="Pfam" id="PF01527">
    <property type="entry name" value="HTH_Tnp_1"/>
    <property type="match status" value="1"/>
</dbReference>
<dbReference type="GO" id="GO:0043565">
    <property type="term" value="F:sequence-specific DNA binding"/>
    <property type="evidence" value="ECO:0007669"/>
    <property type="project" value="InterPro"/>
</dbReference>
<keyword evidence="2" id="KW-1185">Reference proteome</keyword>
<evidence type="ECO:0000313" key="2">
    <source>
        <dbReference type="Proteomes" id="UP000556329"/>
    </source>
</evidence>
<organism evidence="1 2">
    <name type="scientific">Mesorhizobium sangaii</name>
    <dbReference type="NCBI Taxonomy" id="505389"/>
    <lineage>
        <taxon>Bacteria</taxon>
        <taxon>Pseudomonadati</taxon>
        <taxon>Pseudomonadota</taxon>
        <taxon>Alphaproteobacteria</taxon>
        <taxon>Hyphomicrobiales</taxon>
        <taxon>Phyllobacteriaceae</taxon>
        <taxon>Mesorhizobium</taxon>
    </lineage>
</organism>
<comment type="caution">
    <text evidence="1">The sequence shown here is derived from an EMBL/GenBank/DDBJ whole genome shotgun (WGS) entry which is preliminary data.</text>
</comment>
<dbReference type="NCBIfam" id="NF047595">
    <property type="entry name" value="IS66_ISRel24_TnpA"/>
    <property type="match status" value="1"/>
</dbReference>
<dbReference type="Proteomes" id="UP000556329">
    <property type="component" value="Unassembled WGS sequence"/>
</dbReference>
<dbReference type="RefSeq" id="WP_095205366.1">
    <property type="nucleotide sequence ID" value="NZ_JACHEF010000030.1"/>
</dbReference>
<accession>A0A841PK61</accession>
<evidence type="ECO:0000313" key="1">
    <source>
        <dbReference type="EMBL" id="MBB6414431.1"/>
    </source>
</evidence>
<name>A0A841PK61_9HYPH</name>
<dbReference type="InterPro" id="IPR002514">
    <property type="entry name" value="Transposase_8"/>
</dbReference>
<reference evidence="1 2" key="1">
    <citation type="submission" date="2020-08" db="EMBL/GenBank/DDBJ databases">
        <title>Genomic Encyclopedia of Type Strains, Phase IV (KMG-IV): sequencing the most valuable type-strain genomes for metagenomic binning, comparative biology and taxonomic classification.</title>
        <authorList>
            <person name="Goeker M."/>
        </authorList>
    </citation>
    <scope>NUCLEOTIDE SEQUENCE [LARGE SCALE GENOMIC DNA]</scope>
    <source>
        <strain evidence="1 2">DSM 100039</strain>
    </source>
</reference>
<sequence length="114" mass="12749">MGQITLLTGPERRRRWNEEERRQILEEAFSPGACVTQVAQRHDVSTALIYTWRRKLCEHVPDPCLTEAVVVDEDVGHPLEHRPAIVVELVKGGRVSIFAGATPTLVTAVVKALR</sequence>
<dbReference type="GO" id="GO:0004803">
    <property type="term" value="F:transposase activity"/>
    <property type="evidence" value="ECO:0007669"/>
    <property type="project" value="InterPro"/>
</dbReference>
<dbReference type="AlphaFoldDB" id="A0A841PK61"/>
<dbReference type="PANTHER" id="PTHR37936:SF3">
    <property type="entry name" value="TRANSPOSASE INSC FOR INSERTION ELEMENT IS2A-RELATED"/>
    <property type="match status" value="1"/>
</dbReference>